<evidence type="ECO:0000313" key="2">
    <source>
        <dbReference type="EMBL" id="BBO53986.1"/>
    </source>
</evidence>
<name>A0A5K7XY19_9VIRU</name>
<protein>
    <submittedName>
        <fullName evidence="2">Uncharacterized protein</fullName>
    </submittedName>
</protein>
<reference evidence="2" key="1">
    <citation type="journal article" date="2020" name="Sci. Rep.">
        <title>A novel Asfarvirus-like virus identified as a potential cause of mass mortality of abalone.</title>
        <authorList>
            <person name="Matsuyama T."/>
            <person name="Takano T."/>
            <person name="Nishiki I."/>
            <person name="Fujiwara A."/>
            <person name="Kiryu I."/>
            <person name="Inada M."/>
            <person name="Sakai T."/>
            <person name="Terashima S."/>
            <person name="Matsuura Y."/>
            <person name="Isowa K."/>
            <person name="Nakayasu C."/>
        </authorList>
    </citation>
    <scope>NUCLEOTIDE SEQUENCE</scope>
</reference>
<proteinExistence type="predicted"/>
<feature type="transmembrane region" description="Helical" evidence="1">
    <location>
        <begin position="6"/>
        <end position="32"/>
    </location>
</feature>
<dbReference type="EMBL" id="LC506465">
    <property type="protein sequence ID" value="BBO53986.1"/>
    <property type="molecule type" value="Genomic_DNA"/>
</dbReference>
<keyword evidence="1" id="KW-1133">Transmembrane helix</keyword>
<accession>A0A5K7XY19</accession>
<sequence>MATSEPPFWIWFVGIPLGMIIFLLCLVVWKFVNITLLKDKIPSFCYWNKNTALKEEDCLELVETEEI</sequence>
<evidence type="ECO:0000256" key="1">
    <source>
        <dbReference type="SAM" id="Phobius"/>
    </source>
</evidence>
<keyword evidence="1" id="KW-0812">Transmembrane</keyword>
<organism evidence="2">
    <name type="scientific">Abalone asfa-like virus</name>
    <dbReference type="NCBI Taxonomy" id="2839893"/>
    <lineage>
        <taxon>Viruses</taxon>
        <taxon>Varidnaviria</taxon>
        <taxon>Bamfordvirae</taxon>
        <taxon>Nucleocytoviricota</taxon>
        <taxon>Pokkesviricetes</taxon>
        <taxon>Asfuvirales</taxon>
        <taxon>Asfarviridae</taxon>
    </lineage>
</organism>
<keyword evidence="1" id="KW-0472">Membrane</keyword>